<reference evidence="3 4" key="1">
    <citation type="journal article" date="2012" name="BMC Genomics">
        <title>Comparative genomics of the classical Bordetella subspecies: the evolution and exchange of virulence-associated diversity amongst closely related pathogens.</title>
        <authorList>
            <person name="Park J."/>
            <person name="Zhang Y."/>
            <person name="Buboltz A.M."/>
            <person name="Zhang X."/>
            <person name="Schuster S.C."/>
            <person name="Ahuja U."/>
            <person name="Liu M."/>
            <person name="Miller J.F."/>
            <person name="Sebaihia M."/>
            <person name="Bentley S.D."/>
            <person name="Parkhill J."/>
            <person name="Harvill E.T."/>
        </authorList>
    </citation>
    <scope>NUCLEOTIDE SEQUENCE [LARGE SCALE GENOMIC DNA]</scope>
    <source>
        <strain evidence="3 4">253</strain>
    </source>
</reference>
<evidence type="ECO:0000256" key="1">
    <source>
        <dbReference type="SAM" id="Phobius"/>
    </source>
</evidence>
<dbReference type="HOGENOM" id="CLU_072573_3_0_4"/>
<feature type="transmembrane region" description="Helical" evidence="1">
    <location>
        <begin position="239"/>
        <end position="261"/>
    </location>
</feature>
<dbReference type="InterPro" id="IPR000326">
    <property type="entry name" value="PAP2/HPO"/>
</dbReference>
<evidence type="ECO:0000259" key="2">
    <source>
        <dbReference type="SMART" id="SM00014"/>
    </source>
</evidence>
<keyword evidence="1" id="KW-1133">Transmembrane helix</keyword>
<feature type="transmembrane region" description="Helical" evidence="1">
    <location>
        <begin position="20"/>
        <end position="49"/>
    </location>
</feature>
<feature type="transmembrane region" description="Helical" evidence="1">
    <location>
        <begin position="61"/>
        <end position="81"/>
    </location>
</feature>
<dbReference type="SMART" id="SM00014">
    <property type="entry name" value="acidPPc"/>
    <property type="match status" value="1"/>
</dbReference>
<sequence>MPLFVNLLADVSSIDPMESYAVWIAAHPIIIFVAAPVLAAAGALLLWQLVAGLPAGRRRTMVFAVLALVAVGVFGALAASVEHQGGMVAFDQALARALGLSMPAALLWVLSWFTHLGDRTLLTLVAVGMTLTLLWRRRWVLAGACVAATGGAGALNWLLKRAFQRVRPDHLHGYTLADGWSFPSGHASASMAVYGIACYLMLRTLPARWRSSALAGVAALIVAIGVSRVLLQVHFLSDVVAGFAITAAWLALCVAVTEWALRVNARA</sequence>
<dbReference type="PANTHER" id="PTHR14969:SF13">
    <property type="entry name" value="AT30094P"/>
    <property type="match status" value="1"/>
</dbReference>
<dbReference type="KEGG" id="bbh:BN112_4569"/>
<name>A0A0C6PCU5_BORBO</name>
<feature type="transmembrane region" description="Helical" evidence="1">
    <location>
        <begin position="214"/>
        <end position="233"/>
    </location>
</feature>
<keyword evidence="1" id="KW-0812">Transmembrane</keyword>
<dbReference type="AlphaFoldDB" id="A0A0C6PCU5"/>
<feature type="transmembrane region" description="Helical" evidence="1">
    <location>
        <begin position="139"/>
        <end position="159"/>
    </location>
</feature>
<organism evidence="3 4">
    <name type="scientific">Bordetella bronchiseptica 253</name>
    <dbReference type="NCBI Taxonomy" id="568707"/>
    <lineage>
        <taxon>Bacteria</taxon>
        <taxon>Pseudomonadati</taxon>
        <taxon>Pseudomonadota</taxon>
        <taxon>Betaproteobacteria</taxon>
        <taxon>Burkholderiales</taxon>
        <taxon>Alcaligenaceae</taxon>
        <taxon>Bordetella</taxon>
    </lineage>
</organism>
<dbReference type="GeneID" id="69600774"/>
<dbReference type="Pfam" id="PF01569">
    <property type="entry name" value="PAP2"/>
    <property type="match status" value="1"/>
</dbReference>
<evidence type="ECO:0000313" key="3">
    <source>
        <dbReference type="EMBL" id="CCJ56483.1"/>
    </source>
</evidence>
<feature type="domain" description="Phosphatidic acid phosphatase type 2/haloperoxidase" evidence="2">
    <location>
        <begin position="142"/>
        <end position="254"/>
    </location>
</feature>
<gene>
    <name evidence="3" type="ORF">BN112_4569</name>
</gene>
<accession>A0A0C6PCU5</accession>
<dbReference type="SUPFAM" id="SSF48317">
    <property type="entry name" value="Acid phosphatase/Vanadium-dependent haloperoxidase"/>
    <property type="match status" value="1"/>
</dbReference>
<dbReference type="RefSeq" id="WP_003813952.1">
    <property type="nucleotide sequence ID" value="NC_019382.1"/>
</dbReference>
<keyword evidence="1" id="KW-0472">Membrane</keyword>
<feature type="transmembrane region" description="Helical" evidence="1">
    <location>
        <begin position="93"/>
        <end position="113"/>
    </location>
</feature>
<dbReference type="EMBL" id="HE965806">
    <property type="protein sequence ID" value="CCJ56483.1"/>
    <property type="molecule type" value="Genomic_DNA"/>
</dbReference>
<dbReference type="Proteomes" id="UP000007564">
    <property type="component" value="Chromosome"/>
</dbReference>
<protein>
    <submittedName>
        <fullName evidence="3">Putative membrane protein</fullName>
    </submittedName>
</protein>
<dbReference type="PANTHER" id="PTHR14969">
    <property type="entry name" value="SPHINGOSINE-1-PHOSPHATE PHOSPHOHYDROLASE"/>
    <property type="match status" value="1"/>
</dbReference>
<feature type="transmembrane region" description="Helical" evidence="1">
    <location>
        <begin position="179"/>
        <end position="202"/>
    </location>
</feature>
<dbReference type="Gene3D" id="1.20.144.10">
    <property type="entry name" value="Phosphatidic acid phosphatase type 2/haloperoxidase"/>
    <property type="match status" value="2"/>
</dbReference>
<dbReference type="CDD" id="cd03392">
    <property type="entry name" value="PAP2_like_2"/>
    <property type="match status" value="1"/>
</dbReference>
<evidence type="ECO:0000313" key="4">
    <source>
        <dbReference type="Proteomes" id="UP000007564"/>
    </source>
</evidence>
<dbReference type="InterPro" id="IPR036938">
    <property type="entry name" value="PAP2/HPO_sf"/>
</dbReference>
<dbReference type="OrthoDB" id="9780918at2"/>
<proteinExistence type="predicted"/>